<dbReference type="PROSITE" id="PS50297">
    <property type="entry name" value="ANK_REP_REGION"/>
    <property type="match status" value="1"/>
</dbReference>
<keyword evidence="2 3" id="KW-0040">ANK repeat</keyword>
<organism evidence="4 5">
    <name type="scientific">Stieleria neptunia</name>
    <dbReference type="NCBI Taxonomy" id="2527979"/>
    <lineage>
        <taxon>Bacteria</taxon>
        <taxon>Pseudomonadati</taxon>
        <taxon>Planctomycetota</taxon>
        <taxon>Planctomycetia</taxon>
        <taxon>Pirellulales</taxon>
        <taxon>Pirellulaceae</taxon>
        <taxon>Stieleria</taxon>
    </lineage>
</organism>
<dbReference type="EMBL" id="CP037423">
    <property type="protein sequence ID" value="QDV46058.1"/>
    <property type="molecule type" value="Genomic_DNA"/>
</dbReference>
<reference evidence="4 5" key="1">
    <citation type="submission" date="2019-03" db="EMBL/GenBank/DDBJ databases">
        <title>Deep-cultivation of Planctomycetes and their phenomic and genomic characterization uncovers novel biology.</title>
        <authorList>
            <person name="Wiegand S."/>
            <person name="Jogler M."/>
            <person name="Boedeker C."/>
            <person name="Pinto D."/>
            <person name="Vollmers J."/>
            <person name="Rivas-Marin E."/>
            <person name="Kohn T."/>
            <person name="Peeters S.H."/>
            <person name="Heuer A."/>
            <person name="Rast P."/>
            <person name="Oberbeckmann S."/>
            <person name="Bunk B."/>
            <person name="Jeske O."/>
            <person name="Meyerdierks A."/>
            <person name="Storesund J.E."/>
            <person name="Kallscheuer N."/>
            <person name="Luecker S."/>
            <person name="Lage O.M."/>
            <person name="Pohl T."/>
            <person name="Merkel B.J."/>
            <person name="Hornburger P."/>
            <person name="Mueller R.-W."/>
            <person name="Bruemmer F."/>
            <person name="Labrenz M."/>
            <person name="Spormann A.M."/>
            <person name="Op den Camp H."/>
            <person name="Overmann J."/>
            <person name="Amann R."/>
            <person name="Jetten M.S.M."/>
            <person name="Mascher T."/>
            <person name="Medema M.H."/>
            <person name="Devos D.P."/>
            <person name="Kaster A.-K."/>
            <person name="Ovreas L."/>
            <person name="Rohde M."/>
            <person name="Galperin M.Y."/>
            <person name="Jogler C."/>
        </authorList>
    </citation>
    <scope>NUCLEOTIDE SEQUENCE [LARGE SCALE GENOMIC DNA]</scope>
    <source>
        <strain evidence="4 5">Enr13</strain>
    </source>
</reference>
<dbReference type="SMART" id="SM00248">
    <property type="entry name" value="ANK"/>
    <property type="match status" value="3"/>
</dbReference>
<feature type="repeat" description="ANK" evidence="3">
    <location>
        <begin position="121"/>
        <end position="153"/>
    </location>
</feature>
<keyword evidence="1" id="KW-0677">Repeat</keyword>
<dbReference type="InterPro" id="IPR036770">
    <property type="entry name" value="Ankyrin_rpt-contain_sf"/>
</dbReference>
<gene>
    <name evidence="4" type="ORF">Enr13x_59620</name>
</gene>
<dbReference type="PROSITE" id="PS50088">
    <property type="entry name" value="ANK_REPEAT"/>
    <property type="match status" value="1"/>
</dbReference>
<dbReference type="PANTHER" id="PTHR24134">
    <property type="entry name" value="ANKYRIN REPEAT-CONTAINING PROTEIN DDB_G0279043"/>
    <property type="match status" value="1"/>
</dbReference>
<name>A0A518HYY6_9BACT</name>
<dbReference type="InterPro" id="IPR002110">
    <property type="entry name" value="Ankyrin_rpt"/>
</dbReference>
<keyword evidence="5" id="KW-1185">Reference proteome</keyword>
<dbReference type="Gene3D" id="1.25.40.20">
    <property type="entry name" value="Ankyrin repeat-containing domain"/>
    <property type="match status" value="1"/>
</dbReference>
<sequence>MLAPEKVGFFRDLRGCSRILGEGCLRDGRGEVDGLTEDMRGLIKKGGAMVSFDEVSQTNAAGDIERLQGYFASGFDANTTTKTEKWTLLHKALLLPHAATNPDLIALLIDSGCHVNAVDASGNTALHYAARKCDEASIGILLSSGADPNAVNSEGRTPLQKLLGSGRYSVEAVQEFLQAGADPDLGTPGSARKLASALEDSKVIELFDKRKPD</sequence>
<evidence type="ECO:0000256" key="1">
    <source>
        <dbReference type="ARBA" id="ARBA00022737"/>
    </source>
</evidence>
<dbReference type="Pfam" id="PF12796">
    <property type="entry name" value="Ank_2"/>
    <property type="match status" value="1"/>
</dbReference>
<dbReference type="PANTHER" id="PTHR24134:SF9">
    <property type="entry name" value="ANKYRIN REPEAT AND SOCS BOX PROTEIN 8"/>
    <property type="match status" value="1"/>
</dbReference>
<evidence type="ECO:0000313" key="5">
    <source>
        <dbReference type="Proteomes" id="UP000319004"/>
    </source>
</evidence>
<dbReference type="Proteomes" id="UP000319004">
    <property type="component" value="Chromosome"/>
</dbReference>
<dbReference type="AlphaFoldDB" id="A0A518HYY6"/>
<evidence type="ECO:0000256" key="3">
    <source>
        <dbReference type="PROSITE-ProRule" id="PRU00023"/>
    </source>
</evidence>
<protein>
    <submittedName>
        <fullName evidence="4">Ankyrin repeats (3 copies)</fullName>
    </submittedName>
</protein>
<accession>A0A518HYY6</accession>
<evidence type="ECO:0000256" key="2">
    <source>
        <dbReference type="ARBA" id="ARBA00023043"/>
    </source>
</evidence>
<dbReference type="KEGG" id="snep:Enr13x_59620"/>
<dbReference type="SUPFAM" id="SSF48403">
    <property type="entry name" value="Ankyrin repeat"/>
    <property type="match status" value="1"/>
</dbReference>
<evidence type="ECO:0000313" key="4">
    <source>
        <dbReference type="EMBL" id="QDV46058.1"/>
    </source>
</evidence>
<proteinExistence type="predicted"/>